<dbReference type="Proteomes" id="UP000070433">
    <property type="component" value="Chromosome"/>
</dbReference>
<dbReference type="EMBL" id="CP010951">
    <property type="protein sequence ID" value="AMO25276.1"/>
    <property type="molecule type" value="Genomic_DNA"/>
</dbReference>
<dbReference type="GO" id="GO:0046872">
    <property type="term" value="F:metal ion binding"/>
    <property type="evidence" value="ECO:0007669"/>
    <property type="project" value="InterPro"/>
</dbReference>
<dbReference type="GO" id="GO:0016491">
    <property type="term" value="F:oxidoreductase activity"/>
    <property type="evidence" value="ECO:0007669"/>
    <property type="project" value="InterPro"/>
</dbReference>
<reference evidence="2 3" key="1">
    <citation type="journal article" date="2014" name="Int. J. Syst. Evol. Microbiol.">
        <title>Ramlibacter solisilvae sp. nov., isolated from forest soil, and emended description of the genus Ramlibacter.</title>
        <authorList>
            <person name="Lee H.J."/>
            <person name="Lee S.H."/>
            <person name="Lee S.S."/>
            <person name="Lee J.S."/>
            <person name="Kim Y."/>
            <person name="Kim S.C."/>
            <person name="Jeon C.O."/>
        </authorList>
    </citation>
    <scope>NUCLEOTIDE SEQUENCE [LARGE SCALE GENOMIC DNA]</scope>
    <source>
        <strain evidence="2 3">5-10</strain>
    </source>
</reference>
<organism evidence="2 3">
    <name type="scientific">Ramlibacter tataouinensis</name>
    <dbReference type="NCBI Taxonomy" id="94132"/>
    <lineage>
        <taxon>Bacteria</taxon>
        <taxon>Pseudomonadati</taxon>
        <taxon>Pseudomonadota</taxon>
        <taxon>Betaproteobacteria</taxon>
        <taxon>Burkholderiales</taxon>
        <taxon>Comamonadaceae</taxon>
        <taxon>Ramlibacter</taxon>
    </lineage>
</organism>
<gene>
    <name evidence="2" type="ORF">UC35_05815</name>
</gene>
<keyword evidence="3" id="KW-1185">Reference proteome</keyword>
<evidence type="ECO:0000313" key="3">
    <source>
        <dbReference type="Proteomes" id="UP000070433"/>
    </source>
</evidence>
<accession>A0A127JZ64</accession>
<evidence type="ECO:0000259" key="1">
    <source>
        <dbReference type="PROSITE" id="PS50905"/>
    </source>
</evidence>
<dbReference type="InterPro" id="IPR009078">
    <property type="entry name" value="Ferritin-like_SF"/>
</dbReference>
<dbReference type="InterPro" id="IPR009040">
    <property type="entry name" value="Ferritin-like_diiron"/>
</dbReference>
<dbReference type="Gene3D" id="1.20.1260.10">
    <property type="match status" value="1"/>
</dbReference>
<feature type="domain" description="Ferritin-like diiron" evidence="1">
    <location>
        <begin position="1"/>
        <end position="140"/>
    </location>
</feature>
<protein>
    <recommendedName>
        <fullName evidence="1">Ferritin-like diiron domain-containing protein</fullName>
    </recommendedName>
</protein>
<dbReference type="AlphaFoldDB" id="A0A127JZ64"/>
<proteinExistence type="predicted"/>
<dbReference type="InterPro" id="IPR012347">
    <property type="entry name" value="Ferritin-like"/>
</dbReference>
<evidence type="ECO:0000313" key="2">
    <source>
        <dbReference type="EMBL" id="AMO25276.1"/>
    </source>
</evidence>
<sequence>MLVQAHALESEAAQRYLEFAEIMESHNNGEVAQMFRAIAAQEAEHAEHIRLRIHGRGALPPRERRTPAVAELEQAHYLMQPWHVLQIAIQAERRAYDFYASVAQVSGCDELRKTATQLQAEEQQHIAMLEQWLARVPVPATGWDDDPDPPRYTD</sequence>
<name>A0A127JZ64_9BURK</name>
<dbReference type="CDD" id="cd01045">
    <property type="entry name" value="Ferritin_like_AB"/>
    <property type="match status" value="1"/>
</dbReference>
<dbReference type="SUPFAM" id="SSF47240">
    <property type="entry name" value="Ferritin-like"/>
    <property type="match status" value="1"/>
</dbReference>
<dbReference type="Pfam" id="PF02915">
    <property type="entry name" value="Rubrerythrin"/>
    <property type="match status" value="1"/>
</dbReference>
<dbReference type="PROSITE" id="PS50905">
    <property type="entry name" value="FERRITIN_LIKE"/>
    <property type="match status" value="1"/>
</dbReference>
<dbReference type="InterPro" id="IPR003251">
    <property type="entry name" value="Rr_diiron-bd_dom"/>
</dbReference>